<evidence type="ECO:0000313" key="2">
    <source>
        <dbReference type="Proteomes" id="UP001154322"/>
    </source>
</evidence>
<reference evidence="1" key="1">
    <citation type="submission" date="2022-06" db="EMBL/GenBank/DDBJ databases">
        <authorList>
            <person name="Dietemann V."/>
            <person name="Ory F."/>
            <person name="Dainat B."/>
            <person name="Oberhansli S."/>
        </authorList>
    </citation>
    <scope>NUCLEOTIDE SEQUENCE</scope>
    <source>
        <strain evidence="1">Ena-SAMPLE-TAB-26-04-2022-14:26:32:270-5432</strain>
    </source>
</reference>
<proteinExistence type="predicted"/>
<organism evidence="1 2">
    <name type="scientific">Paenibacillus melissococcoides</name>
    <dbReference type="NCBI Taxonomy" id="2912268"/>
    <lineage>
        <taxon>Bacteria</taxon>
        <taxon>Bacillati</taxon>
        <taxon>Bacillota</taxon>
        <taxon>Bacilli</taxon>
        <taxon>Bacillales</taxon>
        <taxon>Paenibacillaceae</taxon>
        <taxon>Paenibacillus</taxon>
    </lineage>
</organism>
<protein>
    <submittedName>
        <fullName evidence="1">Uncharacterized protein</fullName>
    </submittedName>
</protein>
<dbReference type="RefSeq" id="WP_213429745.1">
    <property type="nucleotide sequence ID" value="NZ_AP031286.1"/>
</dbReference>
<keyword evidence="2" id="KW-1185">Reference proteome</keyword>
<gene>
    <name evidence="1" type="ORF">WJ0W_003506</name>
</gene>
<name>A0ABN8U9V1_9BACL</name>
<accession>A0ABN8U9V1</accession>
<dbReference type="EMBL" id="CALYLO010000004">
    <property type="protein sequence ID" value="CAH8246271.1"/>
    <property type="molecule type" value="Genomic_DNA"/>
</dbReference>
<evidence type="ECO:0000313" key="1">
    <source>
        <dbReference type="EMBL" id="CAH8246271.1"/>
    </source>
</evidence>
<sequence>MSEDNGSTFQEIAFMTLAKDAQGNEHIYYIDQASVKKIQITGKTKTR</sequence>
<comment type="caution">
    <text evidence="1">The sequence shown here is derived from an EMBL/GenBank/DDBJ whole genome shotgun (WGS) entry which is preliminary data.</text>
</comment>
<dbReference type="Proteomes" id="UP001154322">
    <property type="component" value="Unassembled WGS sequence"/>
</dbReference>